<dbReference type="EMBL" id="CP046401">
    <property type="protein sequence ID" value="QGY42533.1"/>
    <property type="molecule type" value="Genomic_DNA"/>
</dbReference>
<gene>
    <name evidence="1" type="primary">tnpB</name>
    <name evidence="1" type="ORF">GM418_02340</name>
</gene>
<protein>
    <submittedName>
        <fullName evidence="1">IS66 family insertion sequence element accessory protein TnpB</fullName>
    </submittedName>
</protein>
<dbReference type="AlphaFoldDB" id="A0A6I6JRC1"/>
<evidence type="ECO:0000313" key="1">
    <source>
        <dbReference type="EMBL" id="QGY42533.1"/>
    </source>
</evidence>
<dbReference type="KEGG" id="mcos:GM418_02340"/>
<name>A0A6I6JRC1_9BACT</name>
<sequence>MFALSSENQFHLYSQPTDMRKSFDGLSGLVQNILGRNPCNGDVFIFINKRRDKVKLLHWQGPRLYFILQAPGKRDF</sequence>
<keyword evidence="2" id="KW-1185">Reference proteome</keyword>
<organism evidence="1 2">
    <name type="scientific">Maribellus comscasis</name>
    <dbReference type="NCBI Taxonomy" id="2681766"/>
    <lineage>
        <taxon>Bacteria</taxon>
        <taxon>Pseudomonadati</taxon>
        <taxon>Bacteroidota</taxon>
        <taxon>Bacteroidia</taxon>
        <taxon>Marinilabiliales</taxon>
        <taxon>Prolixibacteraceae</taxon>
        <taxon>Maribellus</taxon>
    </lineage>
</organism>
<accession>A0A6I6JRC1</accession>
<dbReference type="RefSeq" id="WP_158862762.1">
    <property type="nucleotide sequence ID" value="NZ_CP046401.1"/>
</dbReference>
<dbReference type="InterPro" id="IPR008878">
    <property type="entry name" value="Transposase_IS66_Orf2"/>
</dbReference>
<dbReference type="NCBIfam" id="NF033819">
    <property type="entry name" value="IS66_TnpB"/>
    <property type="match status" value="1"/>
</dbReference>
<reference evidence="1 2" key="1">
    <citation type="submission" date="2019-11" db="EMBL/GenBank/DDBJ databases">
        <authorList>
            <person name="Zheng R.K."/>
            <person name="Sun C.M."/>
        </authorList>
    </citation>
    <scope>NUCLEOTIDE SEQUENCE [LARGE SCALE GENOMIC DNA]</scope>
    <source>
        <strain evidence="1 2">WC007</strain>
    </source>
</reference>
<proteinExistence type="predicted"/>
<dbReference type="PANTHER" id="PTHR36455">
    <property type="match status" value="1"/>
</dbReference>
<dbReference type="Pfam" id="PF05717">
    <property type="entry name" value="TnpB_IS66"/>
    <property type="match status" value="1"/>
</dbReference>
<dbReference type="Proteomes" id="UP000428260">
    <property type="component" value="Chromosome"/>
</dbReference>
<evidence type="ECO:0000313" key="2">
    <source>
        <dbReference type="Proteomes" id="UP000428260"/>
    </source>
</evidence>
<dbReference type="PANTHER" id="PTHR36455:SF1">
    <property type="entry name" value="BLR8292 PROTEIN"/>
    <property type="match status" value="1"/>
</dbReference>